<dbReference type="EMBL" id="FUXB01000009">
    <property type="protein sequence ID" value="SJZ96960.1"/>
    <property type="molecule type" value="Genomic_DNA"/>
</dbReference>
<dbReference type="GO" id="GO:0003677">
    <property type="term" value="F:DNA binding"/>
    <property type="evidence" value="ECO:0007669"/>
    <property type="project" value="InterPro"/>
</dbReference>
<reference evidence="2" key="1">
    <citation type="submission" date="2017-02" db="EMBL/GenBank/DDBJ databases">
        <authorList>
            <person name="Varghese N."/>
            <person name="Submissions S."/>
        </authorList>
    </citation>
    <scope>NUCLEOTIDE SEQUENCE [LARGE SCALE GENOMIC DNA]</scope>
    <source>
        <strain evidence="2">DSM 19608</strain>
    </source>
</reference>
<name>A0A1T4PZG7_VIBCI</name>
<dbReference type="AlphaFoldDB" id="A0A1T4PZG7"/>
<evidence type="ECO:0000313" key="2">
    <source>
        <dbReference type="Proteomes" id="UP000190834"/>
    </source>
</evidence>
<dbReference type="STRING" id="1123491.SAMN02745782_01926"/>
<protein>
    <submittedName>
        <fullName evidence="1">Uncharacterized conserved protein</fullName>
    </submittedName>
</protein>
<accession>A0A1T4PZG7</accession>
<organism evidence="1 2">
    <name type="scientific">Vibrio cincinnatiensis DSM 19608</name>
    <dbReference type="NCBI Taxonomy" id="1123491"/>
    <lineage>
        <taxon>Bacteria</taxon>
        <taxon>Pseudomonadati</taxon>
        <taxon>Pseudomonadota</taxon>
        <taxon>Gammaproteobacteria</taxon>
        <taxon>Vibrionales</taxon>
        <taxon>Vibrionaceae</taxon>
        <taxon>Vibrio</taxon>
    </lineage>
</organism>
<dbReference type="InterPro" id="IPR036361">
    <property type="entry name" value="SAP_dom_sf"/>
</dbReference>
<dbReference type="Pfam" id="PF09905">
    <property type="entry name" value="VF530"/>
    <property type="match status" value="1"/>
</dbReference>
<dbReference type="InterPro" id="IPR018668">
    <property type="entry name" value="DNA-binding_VF530-like"/>
</dbReference>
<gene>
    <name evidence="1" type="ORF">SAMN02745782_01926</name>
</gene>
<dbReference type="Proteomes" id="UP000190834">
    <property type="component" value="Unassembled WGS sequence"/>
</dbReference>
<proteinExistence type="predicted"/>
<dbReference type="Gene3D" id="1.10.720.30">
    <property type="entry name" value="SAP domain"/>
    <property type="match status" value="1"/>
</dbReference>
<keyword evidence="2" id="KW-1185">Reference proteome</keyword>
<sequence length="96" mass="11240">MHIWVPHGILSHLIMTEPISMQTDSPSAQPNNPLHGLTLEKILNRLMEHYGWHGLALKIDINCFKKDPSIKSSLKFLRRTPWARERVEQLYIDTFH</sequence>
<evidence type="ECO:0000313" key="1">
    <source>
        <dbReference type="EMBL" id="SJZ96960.1"/>
    </source>
</evidence>